<accession>A0A7X0AT01</accession>
<comment type="caution">
    <text evidence="1">The sequence shown here is derived from an EMBL/GenBank/DDBJ whole genome shotgun (WGS) entry which is preliminary data.</text>
</comment>
<dbReference type="Proteomes" id="UP000539175">
    <property type="component" value="Unassembled WGS sequence"/>
</dbReference>
<dbReference type="EMBL" id="JACIIZ010000001">
    <property type="protein sequence ID" value="MBB6249559.1"/>
    <property type="molecule type" value="Genomic_DNA"/>
</dbReference>
<dbReference type="RefSeq" id="WP_184796410.1">
    <property type="nucleotide sequence ID" value="NZ_JACIIZ010000001.1"/>
</dbReference>
<dbReference type="Pfam" id="PF09898">
    <property type="entry name" value="DUF2125"/>
    <property type="match status" value="1"/>
</dbReference>
<proteinExistence type="predicted"/>
<keyword evidence="2" id="KW-1185">Reference proteome</keyword>
<organism evidence="1 2">
    <name type="scientific">Nitrospirillum iridis</name>
    <dbReference type="NCBI Taxonomy" id="765888"/>
    <lineage>
        <taxon>Bacteria</taxon>
        <taxon>Pseudomonadati</taxon>
        <taxon>Pseudomonadota</taxon>
        <taxon>Alphaproteobacteria</taxon>
        <taxon>Rhodospirillales</taxon>
        <taxon>Azospirillaceae</taxon>
        <taxon>Nitrospirillum</taxon>
    </lineage>
</organism>
<evidence type="ECO:0000313" key="2">
    <source>
        <dbReference type="Proteomes" id="UP000539175"/>
    </source>
</evidence>
<evidence type="ECO:0008006" key="3">
    <source>
        <dbReference type="Google" id="ProtNLM"/>
    </source>
</evidence>
<sequence length="360" mass="37416">MRVRPITLVLFLVLVLVTGYAVWWHRMATRLLTLLDHNTDLARAAGATITYQPPTLGGFPLGIAITANQVKVEKPNGLSWTADTVKASAPVWRLDDVVLTLAKGGHATLPHEGARPGLDATAAIAGARVALDLATGILRSMRVDLSHAVLTVAALPVPEGTAEGAPPPASLMPAGAYPLESFSITVERPATPPTDHTGTGLILHLDVAGMTVPPVRSLGPTLQRLVLAARVQGPLPAAPTVDAVTPWSKDGGTVEVDSLKLDWGDLHLVANATLALDDNLQPQGSGSAELSGLDSLVDALKDGGTLHPNQAALVRAGLALLAKPSANGGAPSLKLPITMQNHKLQIGPLAVGHYPDIVWH</sequence>
<name>A0A7X0AT01_9PROT</name>
<gene>
    <name evidence="1" type="ORF">FHS74_000092</name>
</gene>
<dbReference type="InterPro" id="IPR018666">
    <property type="entry name" value="DUF2125"/>
</dbReference>
<protein>
    <recommendedName>
        <fullName evidence="3">DUF2125 domain-containing protein</fullName>
    </recommendedName>
</protein>
<reference evidence="1 2" key="1">
    <citation type="submission" date="2020-08" db="EMBL/GenBank/DDBJ databases">
        <title>Genomic Encyclopedia of Type Strains, Phase IV (KMG-IV): sequencing the most valuable type-strain genomes for metagenomic binning, comparative biology and taxonomic classification.</title>
        <authorList>
            <person name="Goeker M."/>
        </authorList>
    </citation>
    <scope>NUCLEOTIDE SEQUENCE [LARGE SCALE GENOMIC DNA]</scope>
    <source>
        <strain evidence="1 2">DSM 22198</strain>
    </source>
</reference>
<dbReference type="AlphaFoldDB" id="A0A7X0AT01"/>
<evidence type="ECO:0000313" key="1">
    <source>
        <dbReference type="EMBL" id="MBB6249559.1"/>
    </source>
</evidence>